<dbReference type="Proteomes" id="UP001519289">
    <property type="component" value="Unassembled WGS sequence"/>
</dbReference>
<dbReference type="EMBL" id="JAGGLG010000021">
    <property type="protein sequence ID" value="MBP2019018.1"/>
    <property type="molecule type" value="Genomic_DNA"/>
</dbReference>
<keyword evidence="3" id="KW-1185">Reference proteome</keyword>
<evidence type="ECO:0008006" key="4">
    <source>
        <dbReference type="Google" id="ProtNLM"/>
    </source>
</evidence>
<evidence type="ECO:0000313" key="2">
    <source>
        <dbReference type="EMBL" id="MBP2019018.1"/>
    </source>
</evidence>
<reference evidence="2 3" key="1">
    <citation type="submission" date="2021-03" db="EMBL/GenBank/DDBJ databases">
        <title>Genomic Encyclopedia of Type Strains, Phase IV (KMG-IV): sequencing the most valuable type-strain genomes for metagenomic binning, comparative biology and taxonomic classification.</title>
        <authorList>
            <person name="Goeker M."/>
        </authorList>
    </citation>
    <scope>NUCLEOTIDE SEQUENCE [LARGE SCALE GENOMIC DNA]</scope>
    <source>
        <strain evidence="2 3">DSM 27138</strain>
    </source>
</reference>
<organism evidence="2 3">
    <name type="scientific">Symbiobacterium terraclitae</name>
    <dbReference type="NCBI Taxonomy" id="557451"/>
    <lineage>
        <taxon>Bacteria</taxon>
        <taxon>Bacillati</taxon>
        <taxon>Bacillota</taxon>
        <taxon>Clostridia</taxon>
        <taxon>Eubacteriales</taxon>
        <taxon>Symbiobacteriaceae</taxon>
        <taxon>Symbiobacterium</taxon>
    </lineage>
</organism>
<proteinExistence type="predicted"/>
<name>A0ABS4JU02_9FIRM</name>
<keyword evidence="1" id="KW-0472">Membrane</keyword>
<protein>
    <recommendedName>
        <fullName evidence="4">DUF2993 domain-containing protein</fullName>
    </recommendedName>
</protein>
<comment type="caution">
    <text evidence="2">The sequence shown here is derived from an EMBL/GenBank/DDBJ whole genome shotgun (WGS) entry which is preliminary data.</text>
</comment>
<accession>A0ABS4JU02</accession>
<gene>
    <name evidence="2" type="ORF">J2Z79_002434</name>
</gene>
<feature type="transmembrane region" description="Helical" evidence="1">
    <location>
        <begin position="25"/>
        <end position="45"/>
    </location>
</feature>
<evidence type="ECO:0000313" key="3">
    <source>
        <dbReference type="Proteomes" id="UP001519289"/>
    </source>
</evidence>
<dbReference type="RefSeq" id="WP_209467139.1">
    <property type="nucleotide sequence ID" value="NZ_JAGGLG010000021.1"/>
</dbReference>
<keyword evidence="1" id="KW-1133">Transmembrane helix</keyword>
<sequence>MSLHATHPAAAAPERSTPLLRRTGAPLAGALSALLAGLLVLWWAAPLLLAPVADFEQGPGGTEAYVTVARQIREQSAAFWTGGDVHLILNEREVSGMLSSALLSGGSPDGPLARVRSSVDDGAIQVDAVVRLPEGVVPKRLLGPLGVRLRLAPEVTETGVIQFRIRGAYLGRVPVSPALIRLAGRFVEVNLSGYDARDAAFALPVSDMVSQALGRRIEIRAFTAEAGRLQMTIAMPEY</sequence>
<keyword evidence="1" id="KW-0812">Transmembrane</keyword>
<evidence type="ECO:0000256" key="1">
    <source>
        <dbReference type="SAM" id="Phobius"/>
    </source>
</evidence>